<dbReference type="PANTHER" id="PTHR33067:SF35">
    <property type="entry name" value="ASPARTIC PEPTIDASE DDI1-TYPE DOMAIN-CONTAINING PROTEIN"/>
    <property type="match status" value="1"/>
</dbReference>
<protein>
    <submittedName>
        <fullName evidence="1">Reverse transcriptase domain-containing protein</fullName>
    </submittedName>
</protein>
<reference evidence="1" key="1">
    <citation type="journal article" date="2019" name="Sci. Rep.">
        <title>Draft genome of Tanacetum cinerariifolium, the natural source of mosquito coil.</title>
        <authorList>
            <person name="Yamashiro T."/>
            <person name="Shiraishi A."/>
            <person name="Satake H."/>
            <person name="Nakayama K."/>
        </authorList>
    </citation>
    <scope>NUCLEOTIDE SEQUENCE</scope>
</reference>
<sequence>LGASINLMPYSVWKRLSLSELTPMCMTLELADRSITSPVRIAEDVYVKVGSFHFSANFVVVDFDADPRVPLILRRSFLKTGKALIDVFEGELSLRVGKETITFNMDQTLRYSANYNDMTAKHIDVIDVACEEYSQE</sequence>
<dbReference type="InterPro" id="IPR021109">
    <property type="entry name" value="Peptidase_aspartic_dom_sf"/>
</dbReference>
<dbReference type="GO" id="GO:0003964">
    <property type="term" value="F:RNA-directed DNA polymerase activity"/>
    <property type="evidence" value="ECO:0007669"/>
    <property type="project" value="UniProtKB-KW"/>
</dbReference>
<name>A0A699S728_TANCI</name>
<proteinExistence type="predicted"/>
<comment type="caution">
    <text evidence="1">The sequence shown here is derived from an EMBL/GenBank/DDBJ whole genome shotgun (WGS) entry which is preliminary data.</text>
</comment>
<dbReference type="EMBL" id="BKCJ011142335">
    <property type="protein sequence ID" value="GFC93272.1"/>
    <property type="molecule type" value="Genomic_DNA"/>
</dbReference>
<evidence type="ECO:0000313" key="1">
    <source>
        <dbReference type="EMBL" id="GFC93272.1"/>
    </source>
</evidence>
<gene>
    <name evidence="1" type="ORF">Tci_865242</name>
</gene>
<accession>A0A699S728</accession>
<dbReference type="AlphaFoldDB" id="A0A699S728"/>
<dbReference type="PANTHER" id="PTHR33067">
    <property type="entry name" value="RNA-DIRECTED DNA POLYMERASE-RELATED"/>
    <property type="match status" value="1"/>
</dbReference>
<organism evidence="1">
    <name type="scientific">Tanacetum cinerariifolium</name>
    <name type="common">Dalmatian daisy</name>
    <name type="synonym">Chrysanthemum cinerariifolium</name>
    <dbReference type="NCBI Taxonomy" id="118510"/>
    <lineage>
        <taxon>Eukaryota</taxon>
        <taxon>Viridiplantae</taxon>
        <taxon>Streptophyta</taxon>
        <taxon>Embryophyta</taxon>
        <taxon>Tracheophyta</taxon>
        <taxon>Spermatophyta</taxon>
        <taxon>Magnoliopsida</taxon>
        <taxon>eudicotyledons</taxon>
        <taxon>Gunneridae</taxon>
        <taxon>Pentapetalae</taxon>
        <taxon>asterids</taxon>
        <taxon>campanulids</taxon>
        <taxon>Asterales</taxon>
        <taxon>Asteraceae</taxon>
        <taxon>Asteroideae</taxon>
        <taxon>Anthemideae</taxon>
        <taxon>Anthemidinae</taxon>
        <taxon>Tanacetum</taxon>
    </lineage>
</organism>
<dbReference type="CDD" id="cd00303">
    <property type="entry name" value="retropepsin_like"/>
    <property type="match status" value="1"/>
</dbReference>
<keyword evidence="1" id="KW-0808">Transferase</keyword>
<keyword evidence="1" id="KW-0695">RNA-directed DNA polymerase</keyword>
<dbReference type="Gene3D" id="2.40.70.10">
    <property type="entry name" value="Acid Proteases"/>
    <property type="match status" value="1"/>
</dbReference>
<keyword evidence="1" id="KW-0548">Nucleotidyltransferase</keyword>
<feature type="non-terminal residue" evidence="1">
    <location>
        <position position="1"/>
    </location>
</feature>
<feature type="non-terminal residue" evidence="1">
    <location>
        <position position="136"/>
    </location>
</feature>